<dbReference type="AlphaFoldDB" id="A0A914SIL4"/>
<dbReference type="Proteomes" id="UP000887564">
    <property type="component" value="Unplaced"/>
</dbReference>
<dbReference type="WBParaSite" id="PEQ_0001380101-mRNA-1">
    <property type="protein sequence ID" value="PEQ_0001380101-mRNA-1"/>
    <property type="gene ID" value="PEQ_0001380101"/>
</dbReference>
<accession>A0A914SIL4</accession>
<protein>
    <submittedName>
        <fullName evidence="2">Uncharacterized protein</fullName>
    </submittedName>
</protein>
<evidence type="ECO:0000313" key="2">
    <source>
        <dbReference type="WBParaSite" id="PEQ_0001380101-mRNA-1"/>
    </source>
</evidence>
<reference evidence="2" key="1">
    <citation type="submission" date="2022-11" db="UniProtKB">
        <authorList>
            <consortium name="WormBaseParasite"/>
        </authorList>
    </citation>
    <scope>IDENTIFICATION</scope>
</reference>
<organism evidence="1 2">
    <name type="scientific">Parascaris equorum</name>
    <name type="common">Equine roundworm</name>
    <dbReference type="NCBI Taxonomy" id="6256"/>
    <lineage>
        <taxon>Eukaryota</taxon>
        <taxon>Metazoa</taxon>
        <taxon>Ecdysozoa</taxon>
        <taxon>Nematoda</taxon>
        <taxon>Chromadorea</taxon>
        <taxon>Rhabditida</taxon>
        <taxon>Spirurina</taxon>
        <taxon>Ascaridomorpha</taxon>
        <taxon>Ascaridoidea</taxon>
        <taxon>Ascarididae</taxon>
        <taxon>Parascaris</taxon>
    </lineage>
</organism>
<keyword evidence="1" id="KW-1185">Reference proteome</keyword>
<sequence>METADLKEPMQKVRNLQAIGFVVEGLHKEVAIQCYVCVFFPFLCVKRGPAKCRRLQISDDISPTAYMLQFLKLVWKKQASPKECEEDPHPVDAVDECVVELLQKVRNV</sequence>
<evidence type="ECO:0000313" key="1">
    <source>
        <dbReference type="Proteomes" id="UP000887564"/>
    </source>
</evidence>
<proteinExistence type="predicted"/>
<name>A0A914SIL4_PAREQ</name>